<organism evidence="2 3">
    <name type="scientific">Cardiocondyla obscurior</name>
    <dbReference type="NCBI Taxonomy" id="286306"/>
    <lineage>
        <taxon>Eukaryota</taxon>
        <taxon>Metazoa</taxon>
        <taxon>Ecdysozoa</taxon>
        <taxon>Arthropoda</taxon>
        <taxon>Hexapoda</taxon>
        <taxon>Insecta</taxon>
        <taxon>Pterygota</taxon>
        <taxon>Neoptera</taxon>
        <taxon>Endopterygota</taxon>
        <taxon>Hymenoptera</taxon>
        <taxon>Apocrita</taxon>
        <taxon>Aculeata</taxon>
        <taxon>Formicoidea</taxon>
        <taxon>Formicidae</taxon>
        <taxon>Myrmicinae</taxon>
        <taxon>Cardiocondyla</taxon>
    </lineage>
</organism>
<dbReference type="Gene3D" id="3.60.10.10">
    <property type="entry name" value="Endonuclease/exonuclease/phosphatase"/>
    <property type="match status" value="1"/>
</dbReference>
<evidence type="ECO:0000259" key="1">
    <source>
        <dbReference type="Pfam" id="PF03372"/>
    </source>
</evidence>
<evidence type="ECO:0000313" key="2">
    <source>
        <dbReference type="EMBL" id="KAL0098781.1"/>
    </source>
</evidence>
<dbReference type="Pfam" id="PF03372">
    <property type="entry name" value="Exo_endo_phos"/>
    <property type="match status" value="1"/>
</dbReference>
<proteinExistence type="predicted"/>
<dbReference type="PANTHER" id="PTHR33273">
    <property type="entry name" value="DOMAIN-CONTAINING PROTEIN, PUTATIVE-RELATED"/>
    <property type="match status" value="1"/>
</dbReference>
<dbReference type="InterPro" id="IPR036691">
    <property type="entry name" value="Endo/exonu/phosph_ase_sf"/>
</dbReference>
<name>A0AAW2E537_9HYME</name>
<dbReference type="PANTHER" id="PTHR33273:SF4">
    <property type="entry name" value="ENDONUCLEASE_EXONUCLEASE_PHOSPHATASE DOMAIN-CONTAINING PROTEIN"/>
    <property type="match status" value="1"/>
</dbReference>
<sequence>MNKTLRIAIWNANGLAQHALEVSTFVELHDIDVLLVAETHFTNESYIRLRDYVLYHTIHPDGKARGGTAIFIKQKIKHYELQEYKARHLQATTINIIGERGNLVISAVYCPPRYLNSQKQFEDFFSTLGERFIVGGDFNAKHTHWGSRLTTTKGRELFKTAEKHQMSFISTSSPTYWPSDSNKIPDLLDLFVTRGIGENYVEVKGCDELSSDHTPVILTINAIFTRTIRQPVLTSKKTDWDLFRDKLEEKINLRIPLINNEQLDEAAEQLTKAIQQAAWDATPPTTEKDICKSNYPIEVRELVKKKRLARKRWQETRDPEDKTVANRLSQQLKRLLHKVKNENINFYLKNLTNSKESEYSLWKATRKLKRPKFIIPNQEK</sequence>
<dbReference type="SUPFAM" id="SSF56219">
    <property type="entry name" value="DNase I-like"/>
    <property type="match status" value="1"/>
</dbReference>
<comment type="caution">
    <text evidence="2">The sequence shown here is derived from an EMBL/GenBank/DDBJ whole genome shotgun (WGS) entry which is preliminary data.</text>
</comment>
<dbReference type="AlphaFoldDB" id="A0AAW2E537"/>
<protein>
    <recommendedName>
        <fullName evidence="1">Endonuclease/exonuclease/phosphatase domain-containing protein</fullName>
    </recommendedName>
</protein>
<dbReference type="GO" id="GO:0003824">
    <property type="term" value="F:catalytic activity"/>
    <property type="evidence" value="ECO:0007669"/>
    <property type="project" value="InterPro"/>
</dbReference>
<dbReference type="EMBL" id="JADYXP020000036">
    <property type="protein sequence ID" value="KAL0098781.1"/>
    <property type="molecule type" value="Genomic_DNA"/>
</dbReference>
<gene>
    <name evidence="2" type="ORF">PUN28_020941</name>
</gene>
<dbReference type="InterPro" id="IPR005135">
    <property type="entry name" value="Endo/exonuclease/phosphatase"/>
</dbReference>
<accession>A0AAW2E537</accession>
<keyword evidence="3" id="KW-1185">Reference proteome</keyword>
<feature type="domain" description="Endonuclease/exonuclease/phosphatase" evidence="1">
    <location>
        <begin position="10"/>
        <end position="213"/>
    </location>
</feature>
<evidence type="ECO:0000313" key="3">
    <source>
        <dbReference type="Proteomes" id="UP001430953"/>
    </source>
</evidence>
<reference evidence="2 3" key="1">
    <citation type="submission" date="2023-03" db="EMBL/GenBank/DDBJ databases">
        <title>High recombination rates correlate with genetic variation in Cardiocondyla obscurior ants.</title>
        <authorList>
            <person name="Errbii M."/>
        </authorList>
    </citation>
    <scope>NUCLEOTIDE SEQUENCE [LARGE SCALE GENOMIC DNA]</scope>
    <source>
        <strain evidence="2">Alpha-2009</strain>
        <tissue evidence="2">Whole body</tissue>
    </source>
</reference>
<dbReference type="Proteomes" id="UP001430953">
    <property type="component" value="Unassembled WGS sequence"/>
</dbReference>